<accession>A0A182PVD5</accession>
<evidence type="ECO:0000259" key="2">
    <source>
        <dbReference type="Pfam" id="PF00270"/>
    </source>
</evidence>
<feature type="domain" description="DEAD/DEAH-box helicase" evidence="2">
    <location>
        <begin position="57"/>
        <end position="127"/>
    </location>
</feature>
<keyword evidence="4" id="KW-1185">Reference proteome</keyword>
<dbReference type="Gene3D" id="3.40.50.300">
    <property type="entry name" value="P-loop containing nucleotide triphosphate hydrolases"/>
    <property type="match status" value="1"/>
</dbReference>
<dbReference type="STRING" id="199890.A0A182PVD5"/>
<evidence type="ECO:0000313" key="4">
    <source>
        <dbReference type="Proteomes" id="UP000075885"/>
    </source>
</evidence>
<proteinExistence type="predicted"/>
<protein>
    <recommendedName>
        <fullName evidence="2">DEAD/DEAH-box helicase domain-containing protein</fullName>
    </recommendedName>
</protein>
<dbReference type="AlphaFoldDB" id="A0A182PVD5"/>
<evidence type="ECO:0000313" key="3">
    <source>
        <dbReference type="EnsemblMetazoa" id="AEPI010922-PA"/>
    </source>
</evidence>
<evidence type="ECO:0000256" key="1">
    <source>
        <dbReference type="SAM" id="MobiDB-lite"/>
    </source>
</evidence>
<name>A0A182PVD5_9DIPT</name>
<feature type="region of interest" description="Disordered" evidence="1">
    <location>
        <begin position="113"/>
        <end position="132"/>
    </location>
</feature>
<dbReference type="SUPFAM" id="SSF52540">
    <property type="entry name" value="P-loop containing nucleoside triphosphate hydrolases"/>
    <property type="match status" value="1"/>
</dbReference>
<reference evidence="3" key="2">
    <citation type="submission" date="2020-05" db="UniProtKB">
        <authorList>
            <consortium name="EnsemblMetazoa"/>
        </authorList>
    </citation>
    <scope>IDENTIFICATION</scope>
    <source>
        <strain evidence="3">Epiroticus2</strain>
    </source>
</reference>
<dbReference type="InterPro" id="IPR011545">
    <property type="entry name" value="DEAD/DEAH_box_helicase_dom"/>
</dbReference>
<sequence length="132" mass="14722">ELINILRLNRLRNQHNIHVKKNLHGPKVPNIIETSEQLSTEYGAPNRLVSNQTITEQMQTITILLKTRSLHASAPPGSGKTAAILNVILHHLRKKTDAVWILGPNNSRELAKQSQREAPRLGGEINLSTYDG</sequence>
<organism evidence="3 4">
    <name type="scientific">Anopheles epiroticus</name>
    <dbReference type="NCBI Taxonomy" id="199890"/>
    <lineage>
        <taxon>Eukaryota</taxon>
        <taxon>Metazoa</taxon>
        <taxon>Ecdysozoa</taxon>
        <taxon>Arthropoda</taxon>
        <taxon>Hexapoda</taxon>
        <taxon>Insecta</taxon>
        <taxon>Pterygota</taxon>
        <taxon>Neoptera</taxon>
        <taxon>Endopterygota</taxon>
        <taxon>Diptera</taxon>
        <taxon>Nematocera</taxon>
        <taxon>Culicoidea</taxon>
        <taxon>Culicidae</taxon>
        <taxon>Anophelinae</taxon>
        <taxon>Anopheles</taxon>
    </lineage>
</organism>
<dbReference type="EnsemblMetazoa" id="AEPI010922-RA">
    <property type="protein sequence ID" value="AEPI010922-PA"/>
    <property type="gene ID" value="AEPI010922"/>
</dbReference>
<dbReference type="GO" id="GO:0005524">
    <property type="term" value="F:ATP binding"/>
    <property type="evidence" value="ECO:0007669"/>
    <property type="project" value="InterPro"/>
</dbReference>
<dbReference type="Pfam" id="PF00270">
    <property type="entry name" value="DEAD"/>
    <property type="match status" value="1"/>
</dbReference>
<dbReference type="GO" id="GO:0003676">
    <property type="term" value="F:nucleic acid binding"/>
    <property type="evidence" value="ECO:0007669"/>
    <property type="project" value="InterPro"/>
</dbReference>
<dbReference type="InterPro" id="IPR027417">
    <property type="entry name" value="P-loop_NTPase"/>
</dbReference>
<dbReference type="VEuPathDB" id="VectorBase:AEPI010922"/>
<dbReference type="Proteomes" id="UP000075885">
    <property type="component" value="Unassembled WGS sequence"/>
</dbReference>
<reference evidence="4" key="1">
    <citation type="submission" date="2013-03" db="EMBL/GenBank/DDBJ databases">
        <title>The Genome Sequence of Anopheles epiroticus epiroticus2.</title>
        <authorList>
            <consortium name="The Broad Institute Genomics Platform"/>
            <person name="Neafsey D.E."/>
            <person name="Howell P."/>
            <person name="Walker B."/>
            <person name="Young S.K."/>
            <person name="Zeng Q."/>
            <person name="Gargeya S."/>
            <person name="Fitzgerald M."/>
            <person name="Haas B."/>
            <person name="Abouelleil A."/>
            <person name="Allen A.W."/>
            <person name="Alvarado L."/>
            <person name="Arachchi H.M."/>
            <person name="Berlin A.M."/>
            <person name="Chapman S.B."/>
            <person name="Gainer-Dewar J."/>
            <person name="Goldberg J."/>
            <person name="Griggs A."/>
            <person name="Gujja S."/>
            <person name="Hansen M."/>
            <person name="Howarth C."/>
            <person name="Imamovic A."/>
            <person name="Ireland A."/>
            <person name="Larimer J."/>
            <person name="McCowan C."/>
            <person name="Murphy C."/>
            <person name="Pearson M."/>
            <person name="Poon T.W."/>
            <person name="Priest M."/>
            <person name="Roberts A."/>
            <person name="Saif S."/>
            <person name="Shea T."/>
            <person name="Sisk P."/>
            <person name="Sykes S."/>
            <person name="Wortman J."/>
            <person name="Nusbaum C."/>
            <person name="Birren B."/>
        </authorList>
    </citation>
    <scope>NUCLEOTIDE SEQUENCE [LARGE SCALE GENOMIC DNA]</scope>
    <source>
        <strain evidence="4">Epiroticus2</strain>
    </source>
</reference>